<dbReference type="KEGG" id="afm:AFUA_2G05280"/>
<dbReference type="HOGENOM" id="CLU_1660319_0_0_1"/>
<dbReference type="SUPFAM" id="SSF81383">
    <property type="entry name" value="F-box domain"/>
    <property type="match status" value="1"/>
</dbReference>
<reference evidence="1 2" key="1">
    <citation type="journal article" date="2005" name="Nature">
        <title>Genomic sequence of the pathogenic and allergenic filamentous fungus Aspergillus fumigatus.</title>
        <authorList>
            <person name="Nierman W.C."/>
            <person name="Pain A."/>
            <person name="Anderson M.J."/>
            <person name="Wortman J.R."/>
            <person name="Kim H.S."/>
            <person name="Arroyo J."/>
            <person name="Berriman M."/>
            <person name="Abe K."/>
            <person name="Archer D.B."/>
            <person name="Bermejo C."/>
            <person name="Bennett J."/>
            <person name="Bowyer P."/>
            <person name="Chen D."/>
            <person name="Collins M."/>
            <person name="Coulsen R."/>
            <person name="Davies R."/>
            <person name="Dyer P.S."/>
            <person name="Farman M."/>
            <person name="Fedorova N."/>
            <person name="Fedorova N."/>
            <person name="Feldblyum T.V."/>
            <person name="Fischer R."/>
            <person name="Fosker N."/>
            <person name="Fraser A."/>
            <person name="Garcia J.L."/>
            <person name="Garcia M.J."/>
            <person name="Goble A."/>
            <person name="Goldman G.H."/>
            <person name="Gomi K."/>
            <person name="Griffith-Jones S."/>
            <person name="Gwilliam R."/>
            <person name="Haas B."/>
            <person name="Haas H."/>
            <person name="Harris D."/>
            <person name="Horiuchi H."/>
            <person name="Huang J."/>
            <person name="Humphray S."/>
            <person name="Jimenez J."/>
            <person name="Keller N."/>
            <person name="Khouri H."/>
            <person name="Kitamoto K."/>
            <person name="Kobayashi T."/>
            <person name="Konzack S."/>
            <person name="Kulkarni R."/>
            <person name="Kumagai T."/>
            <person name="Lafon A."/>
            <person name="Latge J.P."/>
            <person name="Li W."/>
            <person name="Lord A."/>
            <person name="Lu C."/>
            <person name="Majoros W.H."/>
            <person name="May G.S."/>
            <person name="Miller B.L."/>
            <person name="Mohamoud Y."/>
            <person name="Molina M."/>
            <person name="Monod M."/>
            <person name="Mouyna I."/>
            <person name="Mulligan S."/>
            <person name="Murphy L."/>
            <person name="O'Neil S."/>
            <person name="Paulsen I."/>
            <person name="Penalva M.A."/>
            <person name="Pertea M."/>
            <person name="Price C."/>
            <person name="Pritchard B.L."/>
            <person name="Quail M.A."/>
            <person name="Rabbinowitsch E."/>
            <person name="Rawlins N."/>
            <person name="Rajandream M.A."/>
            <person name="Reichard U."/>
            <person name="Renauld H."/>
            <person name="Robson G.D."/>
            <person name="Rodriguez de Cordoba S."/>
            <person name="Rodriguez-Pena J.M."/>
            <person name="Ronning C.M."/>
            <person name="Rutter S."/>
            <person name="Salzberg S.L."/>
            <person name="Sanchez M."/>
            <person name="Sanchez-Ferrero J.C."/>
            <person name="Saunders D."/>
            <person name="Seeger K."/>
            <person name="Squares R."/>
            <person name="Squares S."/>
            <person name="Takeuchi M."/>
            <person name="Tekaia F."/>
            <person name="Turner G."/>
            <person name="Vazquez de Aldana C.R."/>
            <person name="Weidman J."/>
            <person name="White O."/>
            <person name="Woodward J."/>
            <person name="Yu J.H."/>
            <person name="Fraser C."/>
            <person name="Galagan J.E."/>
            <person name="Asai K."/>
            <person name="Machida M."/>
            <person name="Hall N."/>
            <person name="Barrell B."/>
            <person name="Denning D.W."/>
        </authorList>
    </citation>
    <scope>NUCLEOTIDE SEQUENCE [LARGE SCALE GENOMIC DNA]</scope>
    <source>
        <strain evidence="1 2">Af293</strain>
    </source>
</reference>
<evidence type="ECO:0000313" key="1">
    <source>
        <dbReference type="EMBL" id="EAL87620.2"/>
    </source>
</evidence>
<accession>Q4WHI5</accession>
<name>Q4WHI5_ASPFU</name>
<keyword evidence="2" id="KW-1185">Reference proteome</keyword>
<organism evidence="1 2">
    <name type="scientific">Aspergillus fumigatus (strain ATCC MYA-4609 / CBS 101355 / FGSC A1100 / Af293)</name>
    <name type="common">Neosartorya fumigata</name>
    <dbReference type="NCBI Taxonomy" id="330879"/>
    <lineage>
        <taxon>Eukaryota</taxon>
        <taxon>Fungi</taxon>
        <taxon>Dikarya</taxon>
        <taxon>Ascomycota</taxon>
        <taxon>Pezizomycotina</taxon>
        <taxon>Eurotiomycetes</taxon>
        <taxon>Eurotiomycetidae</taxon>
        <taxon>Eurotiales</taxon>
        <taxon>Aspergillaceae</taxon>
        <taxon>Aspergillus</taxon>
        <taxon>Aspergillus subgen. Fumigati</taxon>
    </lineage>
</organism>
<dbReference type="GeneID" id="3507078"/>
<sequence>MVYFPSEIVDIIMSHVGPEDFYTLFQCALVNRQWSRAALRALYRAEGLFPGVHRASAYEHSKIVRTHSSGIAESYADRDIVHKTTYVGQFLVDSDRVCFHLRDLSSLRRIAFKLRYGRFAFELKIIRLENYCNICAAVGWGKSSMTNNVTVGADRPKPF</sequence>
<comment type="caution">
    <text evidence="1">The sequence shown here is derived from an EMBL/GenBank/DDBJ whole genome shotgun (WGS) entry which is preliminary data.</text>
</comment>
<dbReference type="AlphaFoldDB" id="Q4WHI5"/>
<dbReference type="VEuPathDB" id="FungiDB:Afu2g05280"/>
<protein>
    <submittedName>
        <fullName evidence="1">F-box domain protein</fullName>
    </submittedName>
</protein>
<dbReference type="Proteomes" id="UP000002530">
    <property type="component" value="Unassembled WGS sequence"/>
</dbReference>
<dbReference type="STRING" id="330879.Q4WHI5"/>
<dbReference type="InParanoid" id="Q4WHI5"/>
<dbReference type="EMBL" id="AAHF01000008">
    <property type="protein sequence ID" value="EAL87620.2"/>
    <property type="molecule type" value="Genomic_DNA"/>
</dbReference>
<proteinExistence type="predicted"/>
<dbReference type="InterPro" id="IPR036047">
    <property type="entry name" value="F-box-like_dom_sf"/>
</dbReference>
<gene>
    <name evidence="1" type="ORF">AFUA_2G05280</name>
</gene>
<evidence type="ECO:0000313" key="2">
    <source>
        <dbReference type="Proteomes" id="UP000002530"/>
    </source>
</evidence>
<dbReference type="RefSeq" id="XP_749658.2">
    <property type="nucleotide sequence ID" value="XM_744565.2"/>
</dbReference>